<keyword evidence="6" id="KW-0472">Membrane</keyword>
<organism evidence="9 10">
    <name type="scientific">Humidesulfovibrio mexicanus</name>
    <dbReference type="NCBI Taxonomy" id="147047"/>
    <lineage>
        <taxon>Bacteria</taxon>
        <taxon>Pseudomonadati</taxon>
        <taxon>Thermodesulfobacteriota</taxon>
        <taxon>Desulfovibrionia</taxon>
        <taxon>Desulfovibrionales</taxon>
        <taxon>Desulfovibrionaceae</taxon>
        <taxon>Humidesulfovibrio</taxon>
    </lineage>
</organism>
<sequence>MKHYAVRLIPFLLTTMAAVFVPADPARCADAPKPDVALPVTLKESVAHLMRIHDRIKAAESNLNTSEHLEKRAKGLWYPRVNAQVDAGVEDITQPDQTKNTNLNRNVETLSANQLLYDFGGAGGSIAQAKAQREESATKLEQTRQEVTMQGVGAYLGLIRAREMLRYAILSEENIKKLSGMQEALVERGVGLSYEELQIKAQLAGAQAHRVNVERALVNARNNYRSVFQADIADSQIDSLLLPAMPGAKLPANLDAAVEQALDGNPFLLELQHGINARKGELAARESAMFPKFEAVAEAVRKENDQGEKSVRTEGRAGLQVTYNLFQGFRDQEATRAAKSDIVAIRKTLLDRRRTVEERVRNAWNDMSTLSRTVALYDNQANITWSFLELIKKKKAMGGEVNLLDILVGERDYVSATSSKVTADIDHITAAYTLLYQMGQLRPEAVEN</sequence>
<feature type="signal peptide" evidence="8">
    <location>
        <begin position="1"/>
        <end position="17"/>
    </location>
</feature>
<feature type="chain" id="PRO_5013054149" evidence="8">
    <location>
        <begin position="18"/>
        <end position="448"/>
    </location>
</feature>
<proteinExistence type="inferred from homology"/>
<dbReference type="AlphaFoldDB" id="A0A238XVY3"/>
<keyword evidence="8" id="KW-0732">Signal</keyword>
<dbReference type="Gene3D" id="1.20.1600.10">
    <property type="entry name" value="Outer membrane efflux proteins (OEP)"/>
    <property type="match status" value="1"/>
</dbReference>
<evidence type="ECO:0000256" key="8">
    <source>
        <dbReference type="SAM" id="SignalP"/>
    </source>
</evidence>
<keyword evidence="7" id="KW-0998">Cell outer membrane</keyword>
<evidence type="ECO:0000256" key="5">
    <source>
        <dbReference type="ARBA" id="ARBA00022692"/>
    </source>
</evidence>
<keyword evidence="10" id="KW-1185">Reference proteome</keyword>
<dbReference type="SUPFAM" id="SSF56954">
    <property type="entry name" value="Outer membrane efflux proteins (OEP)"/>
    <property type="match status" value="1"/>
</dbReference>
<keyword evidence="4" id="KW-1134">Transmembrane beta strand</keyword>
<reference evidence="9 10" key="1">
    <citation type="submission" date="2017-06" db="EMBL/GenBank/DDBJ databases">
        <authorList>
            <person name="Kim H.J."/>
            <person name="Triplett B.A."/>
        </authorList>
    </citation>
    <scope>NUCLEOTIDE SEQUENCE [LARGE SCALE GENOMIC DNA]</scope>
    <source>
        <strain evidence="9 10">DSM 13116</strain>
    </source>
</reference>
<dbReference type="InterPro" id="IPR051906">
    <property type="entry name" value="TolC-like"/>
</dbReference>
<keyword evidence="5" id="KW-0812">Transmembrane</keyword>
<dbReference type="Pfam" id="PF02321">
    <property type="entry name" value="OEP"/>
    <property type="match status" value="2"/>
</dbReference>
<dbReference type="GO" id="GO:0009279">
    <property type="term" value="C:cell outer membrane"/>
    <property type="evidence" value="ECO:0007669"/>
    <property type="project" value="UniProtKB-SubCell"/>
</dbReference>
<dbReference type="GO" id="GO:0015288">
    <property type="term" value="F:porin activity"/>
    <property type="evidence" value="ECO:0007669"/>
    <property type="project" value="TreeGrafter"/>
</dbReference>
<evidence type="ECO:0000313" key="9">
    <source>
        <dbReference type="EMBL" id="SNR62603.1"/>
    </source>
</evidence>
<dbReference type="PANTHER" id="PTHR30026">
    <property type="entry name" value="OUTER MEMBRANE PROTEIN TOLC"/>
    <property type="match status" value="1"/>
</dbReference>
<evidence type="ECO:0000256" key="7">
    <source>
        <dbReference type="ARBA" id="ARBA00023237"/>
    </source>
</evidence>
<dbReference type="GO" id="GO:0015562">
    <property type="term" value="F:efflux transmembrane transporter activity"/>
    <property type="evidence" value="ECO:0007669"/>
    <property type="project" value="InterPro"/>
</dbReference>
<gene>
    <name evidence="9" type="ORF">SAMN04488503_0450</name>
</gene>
<evidence type="ECO:0000256" key="2">
    <source>
        <dbReference type="ARBA" id="ARBA00007613"/>
    </source>
</evidence>
<dbReference type="EMBL" id="FZOC01000001">
    <property type="protein sequence ID" value="SNR62603.1"/>
    <property type="molecule type" value="Genomic_DNA"/>
</dbReference>
<accession>A0A238XVY3</accession>
<dbReference type="RefSeq" id="WP_179216843.1">
    <property type="nucleotide sequence ID" value="NZ_FZOC01000001.1"/>
</dbReference>
<keyword evidence="3" id="KW-0813">Transport</keyword>
<evidence type="ECO:0000256" key="6">
    <source>
        <dbReference type="ARBA" id="ARBA00023136"/>
    </source>
</evidence>
<dbReference type="InterPro" id="IPR003423">
    <property type="entry name" value="OMP_efflux"/>
</dbReference>
<evidence type="ECO:0000256" key="1">
    <source>
        <dbReference type="ARBA" id="ARBA00004442"/>
    </source>
</evidence>
<evidence type="ECO:0000256" key="3">
    <source>
        <dbReference type="ARBA" id="ARBA00022448"/>
    </source>
</evidence>
<dbReference type="GO" id="GO:1990281">
    <property type="term" value="C:efflux pump complex"/>
    <property type="evidence" value="ECO:0007669"/>
    <property type="project" value="TreeGrafter"/>
</dbReference>
<dbReference type="PANTHER" id="PTHR30026:SF22">
    <property type="entry name" value="OUTER MEMBRANE EFFLUX PROTEIN"/>
    <property type="match status" value="1"/>
</dbReference>
<dbReference type="Proteomes" id="UP000198324">
    <property type="component" value="Unassembled WGS sequence"/>
</dbReference>
<evidence type="ECO:0000313" key="10">
    <source>
        <dbReference type="Proteomes" id="UP000198324"/>
    </source>
</evidence>
<name>A0A238XVY3_9BACT</name>
<comment type="similarity">
    <text evidence="2">Belongs to the outer membrane factor (OMF) (TC 1.B.17) family.</text>
</comment>
<comment type="subcellular location">
    <subcellularLocation>
        <location evidence="1">Cell outer membrane</location>
    </subcellularLocation>
</comment>
<protein>
    <submittedName>
        <fullName evidence="9">Outer membrane protein, adhesin transport system</fullName>
    </submittedName>
</protein>
<evidence type="ECO:0000256" key="4">
    <source>
        <dbReference type="ARBA" id="ARBA00022452"/>
    </source>
</evidence>